<evidence type="ECO:0000313" key="10">
    <source>
        <dbReference type="Proteomes" id="UP000192408"/>
    </source>
</evidence>
<keyword evidence="2" id="KW-1277">Toxin-antitoxin system</keyword>
<evidence type="ECO:0000259" key="8">
    <source>
        <dbReference type="Pfam" id="PF01850"/>
    </source>
</evidence>
<protein>
    <recommendedName>
        <fullName evidence="8">PIN domain-containing protein</fullName>
    </recommendedName>
</protein>
<keyword evidence="3" id="KW-0540">Nuclease</keyword>
<dbReference type="RefSeq" id="WP_084257911.1">
    <property type="nucleotide sequence ID" value="NZ_FWWV01000057.1"/>
</dbReference>
<dbReference type="AlphaFoldDB" id="A0A1W1V7C3"/>
<evidence type="ECO:0000256" key="2">
    <source>
        <dbReference type="ARBA" id="ARBA00022649"/>
    </source>
</evidence>
<dbReference type="GO" id="GO:0046872">
    <property type="term" value="F:metal ion binding"/>
    <property type="evidence" value="ECO:0007669"/>
    <property type="project" value="UniProtKB-KW"/>
</dbReference>
<dbReference type="PANTHER" id="PTHR33653:SF1">
    <property type="entry name" value="RIBONUCLEASE VAPC2"/>
    <property type="match status" value="1"/>
</dbReference>
<keyword evidence="10" id="KW-1185">Reference proteome</keyword>
<gene>
    <name evidence="9" type="ORF">SAMN05660772_01289</name>
</gene>
<keyword evidence="6" id="KW-0460">Magnesium</keyword>
<organism evidence="9 10">
    <name type="scientific">Pasteurella testudinis DSM 23072</name>
    <dbReference type="NCBI Taxonomy" id="1122938"/>
    <lineage>
        <taxon>Bacteria</taxon>
        <taxon>Pseudomonadati</taxon>
        <taxon>Pseudomonadota</taxon>
        <taxon>Gammaproteobacteria</taxon>
        <taxon>Pasteurellales</taxon>
        <taxon>Pasteurellaceae</taxon>
        <taxon>Pasteurella</taxon>
    </lineage>
</organism>
<feature type="domain" description="PIN" evidence="8">
    <location>
        <begin position="6"/>
        <end position="132"/>
    </location>
</feature>
<reference evidence="10" key="1">
    <citation type="submission" date="2017-04" db="EMBL/GenBank/DDBJ databases">
        <authorList>
            <person name="Varghese N."/>
            <person name="Submissions S."/>
        </authorList>
    </citation>
    <scope>NUCLEOTIDE SEQUENCE [LARGE SCALE GENOMIC DNA]</scope>
    <source>
        <strain evidence="10">DSM 23072</strain>
    </source>
</reference>
<evidence type="ECO:0000256" key="7">
    <source>
        <dbReference type="ARBA" id="ARBA00038093"/>
    </source>
</evidence>
<evidence type="ECO:0000256" key="4">
    <source>
        <dbReference type="ARBA" id="ARBA00022723"/>
    </source>
</evidence>
<evidence type="ECO:0000256" key="1">
    <source>
        <dbReference type="ARBA" id="ARBA00001946"/>
    </source>
</evidence>
<dbReference type="GO" id="GO:0016787">
    <property type="term" value="F:hydrolase activity"/>
    <property type="evidence" value="ECO:0007669"/>
    <property type="project" value="UniProtKB-KW"/>
</dbReference>
<comment type="cofactor">
    <cofactor evidence="1">
        <name>Mg(2+)</name>
        <dbReference type="ChEBI" id="CHEBI:18420"/>
    </cofactor>
</comment>
<dbReference type="CDD" id="cd18746">
    <property type="entry name" value="PIN_VapC4-5_FitB-like"/>
    <property type="match status" value="1"/>
</dbReference>
<evidence type="ECO:0000256" key="5">
    <source>
        <dbReference type="ARBA" id="ARBA00022801"/>
    </source>
</evidence>
<accession>A0A1W1V7C3</accession>
<evidence type="ECO:0000256" key="6">
    <source>
        <dbReference type="ARBA" id="ARBA00022842"/>
    </source>
</evidence>
<dbReference type="Pfam" id="PF01850">
    <property type="entry name" value="PIN"/>
    <property type="match status" value="1"/>
</dbReference>
<dbReference type="InterPro" id="IPR029060">
    <property type="entry name" value="PIN-like_dom_sf"/>
</dbReference>
<proteinExistence type="inferred from homology"/>
<dbReference type="InterPro" id="IPR002716">
    <property type="entry name" value="PIN_dom"/>
</dbReference>
<name>A0A1W1V7C3_9PAST</name>
<evidence type="ECO:0000256" key="3">
    <source>
        <dbReference type="ARBA" id="ARBA00022722"/>
    </source>
</evidence>
<sequence length="146" mass="16387">MNDFKYLLDTNIISELRKVKQGRCNRGVADWVQSVKESELCTSAVVLMELERGVLGLARKDPLQAQGLRNWLDYFLKETLSEHILPLDTATAKLCAGLHVPDRSPENDAWIAAQAIGHHLILVTRNEKDFADFTAAGLRLLNPFTD</sequence>
<keyword evidence="4" id="KW-0479">Metal-binding</keyword>
<comment type="similarity">
    <text evidence="7">Belongs to the PINc/VapC protein family.</text>
</comment>
<dbReference type="EMBL" id="FWWV01000057">
    <property type="protein sequence ID" value="SMB89100.1"/>
    <property type="molecule type" value="Genomic_DNA"/>
</dbReference>
<evidence type="ECO:0000313" key="9">
    <source>
        <dbReference type="EMBL" id="SMB89100.1"/>
    </source>
</evidence>
<dbReference type="GO" id="GO:0004518">
    <property type="term" value="F:nuclease activity"/>
    <property type="evidence" value="ECO:0007669"/>
    <property type="project" value="UniProtKB-KW"/>
</dbReference>
<dbReference type="Gene3D" id="3.40.50.1010">
    <property type="entry name" value="5'-nuclease"/>
    <property type="match status" value="1"/>
</dbReference>
<dbReference type="SUPFAM" id="SSF88723">
    <property type="entry name" value="PIN domain-like"/>
    <property type="match status" value="1"/>
</dbReference>
<dbReference type="PANTHER" id="PTHR33653">
    <property type="entry name" value="RIBONUCLEASE VAPC2"/>
    <property type="match status" value="1"/>
</dbReference>
<dbReference type="STRING" id="1122938.SAMN05660772_01289"/>
<dbReference type="Proteomes" id="UP000192408">
    <property type="component" value="Unassembled WGS sequence"/>
</dbReference>
<keyword evidence="5" id="KW-0378">Hydrolase</keyword>
<dbReference type="InterPro" id="IPR050556">
    <property type="entry name" value="Type_II_TA_system_RNase"/>
</dbReference>